<feature type="compositionally biased region" description="Polar residues" evidence="1">
    <location>
        <begin position="281"/>
        <end position="311"/>
    </location>
</feature>
<organism evidence="2 3">
    <name type="scientific">Thalassiosira pseudonana</name>
    <name type="common">Marine diatom</name>
    <name type="synonym">Cyclotella nana</name>
    <dbReference type="NCBI Taxonomy" id="35128"/>
    <lineage>
        <taxon>Eukaryota</taxon>
        <taxon>Sar</taxon>
        <taxon>Stramenopiles</taxon>
        <taxon>Ochrophyta</taxon>
        <taxon>Bacillariophyta</taxon>
        <taxon>Coscinodiscophyceae</taxon>
        <taxon>Thalassiosirophycidae</taxon>
        <taxon>Thalassiosirales</taxon>
        <taxon>Thalassiosiraceae</taxon>
        <taxon>Thalassiosira</taxon>
    </lineage>
</organism>
<accession>B8BY28</accession>
<evidence type="ECO:0000313" key="2">
    <source>
        <dbReference type="EMBL" id="EED94305.1"/>
    </source>
</evidence>
<feature type="region of interest" description="Disordered" evidence="1">
    <location>
        <begin position="129"/>
        <end position="167"/>
    </location>
</feature>
<dbReference type="PaxDb" id="35128-Thaps3539"/>
<evidence type="ECO:0000256" key="1">
    <source>
        <dbReference type="SAM" id="MobiDB-lite"/>
    </source>
</evidence>
<dbReference type="KEGG" id="tps:THAPSDRAFT_3539"/>
<proteinExistence type="predicted"/>
<dbReference type="Proteomes" id="UP000001449">
    <property type="component" value="Chromosome 3"/>
</dbReference>
<feature type="compositionally biased region" description="Low complexity" evidence="1">
    <location>
        <begin position="151"/>
        <end position="167"/>
    </location>
</feature>
<dbReference type="InParanoid" id="B8BY28"/>
<reference evidence="2 3" key="2">
    <citation type="journal article" date="2008" name="Nature">
        <title>The Phaeodactylum genome reveals the evolutionary history of diatom genomes.</title>
        <authorList>
            <person name="Bowler C."/>
            <person name="Allen A.E."/>
            <person name="Badger J.H."/>
            <person name="Grimwood J."/>
            <person name="Jabbari K."/>
            <person name="Kuo A."/>
            <person name="Maheswari U."/>
            <person name="Martens C."/>
            <person name="Maumus F."/>
            <person name="Otillar R.P."/>
            <person name="Rayko E."/>
            <person name="Salamov A."/>
            <person name="Vandepoele K."/>
            <person name="Beszteri B."/>
            <person name="Gruber A."/>
            <person name="Heijde M."/>
            <person name="Katinka M."/>
            <person name="Mock T."/>
            <person name="Valentin K."/>
            <person name="Verret F."/>
            <person name="Berges J.A."/>
            <person name="Brownlee C."/>
            <person name="Cadoret J.P."/>
            <person name="Chiovitti A."/>
            <person name="Choi C.J."/>
            <person name="Coesel S."/>
            <person name="De Martino A."/>
            <person name="Detter J.C."/>
            <person name="Durkin C."/>
            <person name="Falciatore A."/>
            <person name="Fournet J."/>
            <person name="Haruta M."/>
            <person name="Huysman M.J."/>
            <person name="Jenkins B.D."/>
            <person name="Jiroutova K."/>
            <person name="Jorgensen R.E."/>
            <person name="Joubert Y."/>
            <person name="Kaplan A."/>
            <person name="Kroger N."/>
            <person name="Kroth P.G."/>
            <person name="La Roche J."/>
            <person name="Lindquist E."/>
            <person name="Lommer M."/>
            <person name="Martin-Jezequel V."/>
            <person name="Lopez P.J."/>
            <person name="Lucas S."/>
            <person name="Mangogna M."/>
            <person name="McGinnis K."/>
            <person name="Medlin L.K."/>
            <person name="Montsant A."/>
            <person name="Oudot-Le Secq M.P."/>
            <person name="Napoli C."/>
            <person name="Obornik M."/>
            <person name="Parker M.S."/>
            <person name="Petit J.L."/>
            <person name="Porcel B.M."/>
            <person name="Poulsen N."/>
            <person name="Robison M."/>
            <person name="Rychlewski L."/>
            <person name="Rynearson T.A."/>
            <person name="Schmutz J."/>
            <person name="Shapiro H."/>
            <person name="Siaut M."/>
            <person name="Stanley M."/>
            <person name="Sussman M.R."/>
            <person name="Taylor A.R."/>
            <person name="Vardi A."/>
            <person name="von Dassow P."/>
            <person name="Vyverman W."/>
            <person name="Willis A."/>
            <person name="Wyrwicz L.S."/>
            <person name="Rokhsar D.S."/>
            <person name="Weissenbach J."/>
            <person name="Armbrust E.V."/>
            <person name="Green B.R."/>
            <person name="Van de Peer Y."/>
            <person name="Grigoriev I.V."/>
        </authorList>
    </citation>
    <scope>NUCLEOTIDE SEQUENCE [LARGE SCALE GENOMIC DNA]</scope>
    <source>
        <strain evidence="2 3">CCMP1335</strain>
    </source>
</reference>
<dbReference type="RefSeq" id="XP_002288869.1">
    <property type="nucleotide sequence ID" value="XM_002288833.1"/>
</dbReference>
<keyword evidence="3" id="KW-1185">Reference proteome</keyword>
<protein>
    <submittedName>
        <fullName evidence="2">Uncharacterized protein</fullName>
    </submittedName>
</protein>
<gene>
    <name evidence="2" type="ORF">THAPSDRAFT_3539</name>
</gene>
<dbReference type="AlphaFoldDB" id="B8BY28"/>
<feature type="region of interest" description="Disordered" evidence="1">
    <location>
        <begin position="1"/>
        <end position="95"/>
    </location>
</feature>
<feature type="compositionally biased region" description="Acidic residues" evidence="1">
    <location>
        <begin position="17"/>
        <end position="41"/>
    </location>
</feature>
<feature type="region of interest" description="Disordered" evidence="1">
    <location>
        <begin position="234"/>
        <end position="319"/>
    </location>
</feature>
<dbReference type="eggNOG" id="ENOG502QZBH">
    <property type="taxonomic scope" value="Eukaryota"/>
</dbReference>
<reference evidence="2 3" key="1">
    <citation type="journal article" date="2004" name="Science">
        <title>The genome of the diatom Thalassiosira pseudonana: ecology, evolution, and metabolism.</title>
        <authorList>
            <person name="Armbrust E.V."/>
            <person name="Berges J.A."/>
            <person name="Bowler C."/>
            <person name="Green B.R."/>
            <person name="Martinez D."/>
            <person name="Putnam N.H."/>
            <person name="Zhou S."/>
            <person name="Allen A.E."/>
            <person name="Apt K.E."/>
            <person name="Bechner M."/>
            <person name="Brzezinski M.A."/>
            <person name="Chaal B.K."/>
            <person name="Chiovitti A."/>
            <person name="Davis A.K."/>
            <person name="Demarest M.S."/>
            <person name="Detter J.C."/>
            <person name="Glavina T."/>
            <person name="Goodstein D."/>
            <person name="Hadi M.Z."/>
            <person name="Hellsten U."/>
            <person name="Hildebrand M."/>
            <person name="Jenkins B.D."/>
            <person name="Jurka J."/>
            <person name="Kapitonov V.V."/>
            <person name="Kroger N."/>
            <person name="Lau W.W."/>
            <person name="Lane T.W."/>
            <person name="Larimer F.W."/>
            <person name="Lippmeier J.C."/>
            <person name="Lucas S."/>
            <person name="Medina M."/>
            <person name="Montsant A."/>
            <person name="Obornik M."/>
            <person name="Parker M.S."/>
            <person name="Palenik B."/>
            <person name="Pazour G.J."/>
            <person name="Richardson P.M."/>
            <person name="Rynearson T.A."/>
            <person name="Saito M.A."/>
            <person name="Schwartz D.C."/>
            <person name="Thamatrakoln K."/>
            <person name="Valentin K."/>
            <person name="Vardi A."/>
            <person name="Wilkerson F.P."/>
            <person name="Rokhsar D.S."/>
        </authorList>
    </citation>
    <scope>NUCLEOTIDE SEQUENCE [LARGE SCALE GENOMIC DNA]</scope>
    <source>
        <strain evidence="2 3">CCMP1335</strain>
    </source>
</reference>
<dbReference type="GeneID" id="7441890"/>
<dbReference type="EMBL" id="CM000640">
    <property type="protein sequence ID" value="EED94305.1"/>
    <property type="molecule type" value="Genomic_DNA"/>
</dbReference>
<name>B8BY28_THAPS</name>
<dbReference type="HOGENOM" id="CLU_802911_0_0_1"/>
<evidence type="ECO:0000313" key="3">
    <source>
        <dbReference type="Proteomes" id="UP000001449"/>
    </source>
</evidence>
<feature type="compositionally biased region" description="Low complexity" evidence="1">
    <location>
        <begin position="243"/>
        <end position="258"/>
    </location>
</feature>
<sequence>MPQAPEVDEVSRREVLVEEASDDESSTSDDESSADSSDGDYEPNATTPPPPACIPRESSSSTKKSKRSKKPNNSISSTQKNSSPTKAKWEMMNDDQIRKNALNLLQASPCRSGNSSGNGNAAVQYQSYQDTPPAGARSASSSNPPWAQHDNNSYNNNNNNNSSISSIGGTPYDSGEVLMSVSQVASMAFGCMAHCLTEGYRAASNYYSGYQQNQSEGGGNATYNYQHVSSSPYNDIGGGSGGMSNNNSNANNNSYSGGYQTPVGGYQSQRREVMDRGVPQSPATANKSSGHGTEQTVQQSAEEASLKQGTASKAKGPSFQQSAPVILEARGEYATVSLPSTYQGRK</sequence>